<dbReference type="Proteomes" id="UP000067422">
    <property type="component" value="Chromosome 2"/>
</dbReference>
<organism evidence="1 2">
    <name type="scientific">Vibrio harveyi</name>
    <name type="common">Beneckea harveyi</name>
    <dbReference type="NCBI Taxonomy" id="669"/>
    <lineage>
        <taxon>Bacteria</taxon>
        <taxon>Pseudomonadati</taxon>
        <taxon>Pseudomonadota</taxon>
        <taxon>Gammaproteobacteria</taxon>
        <taxon>Vibrionales</taxon>
        <taxon>Vibrionaceae</taxon>
        <taxon>Vibrio</taxon>
    </lineage>
</organism>
<proteinExistence type="predicted"/>
<name>A0ABN4L3V3_VIBHA</name>
<keyword evidence="2" id="KW-1185">Reference proteome</keyword>
<reference evidence="1" key="1">
    <citation type="submission" date="2018-01" db="EMBL/GenBank/DDBJ databases">
        <title>FDA dAtabase for Regulatory Grade micrObial Sequences (FDA-ARGOS): Supporting development and validation of Infectious Disease Dx tests.</title>
        <authorList>
            <person name="Hoffmann M."/>
            <person name="Allard M."/>
            <person name="Evans P."/>
            <person name="Brown E."/>
            <person name="Tallon L."/>
            <person name="Sadzewicz L."/>
            <person name="Sengamalay N."/>
            <person name="Ott S."/>
            <person name="Godinez A."/>
            <person name="Nagaraj S."/>
            <person name="Vyas G."/>
            <person name="Aluvathingal J."/>
            <person name="Nadendla S."/>
            <person name="Geyer C."/>
            <person name="Sichtig H."/>
        </authorList>
    </citation>
    <scope>NUCLEOTIDE SEQUENCE</scope>
    <source>
        <strain evidence="1">FDAARGOS_107</strain>
    </source>
</reference>
<gene>
    <name evidence="1" type="ORF">AL538_21680</name>
</gene>
<accession>A0ABN4L3V3</accession>
<evidence type="ECO:0000313" key="1">
    <source>
        <dbReference type="EMBL" id="AMG00303.1"/>
    </source>
</evidence>
<dbReference type="RefSeq" id="WP_061066226.1">
    <property type="nucleotide sequence ID" value="NZ_CP014039.2"/>
</dbReference>
<evidence type="ECO:0000313" key="2">
    <source>
        <dbReference type="Proteomes" id="UP000067422"/>
    </source>
</evidence>
<dbReference type="EMBL" id="CP014039">
    <property type="protein sequence ID" value="AMG00303.1"/>
    <property type="molecule type" value="Genomic_DNA"/>
</dbReference>
<sequence>MYISSFFNLKFRAGAKLAQTQQRLYRFGSLICDLTVPEGFNETSLSSNLPEVDFEYYLKNSKTKYHNDIIEISRLDWFYHTLIPYPMNYSYYGKLTIKIQLIPFLFKHKKEIDMDCIKRDVEQRYETFYNAEEYDPETGRGYNKFKIKLISEHFNENYIIGDFRLKESLINKRIQEVLIKNPEFVFRDNYIMYEEVRSESNLKNQYFYILNEYGYINLEVHHDGWNDKYMGVCFENSKQAEEVIVSSLHVSKYIEEGSSEHLLK</sequence>
<protein>
    <submittedName>
        <fullName evidence="1">Uncharacterized protein</fullName>
    </submittedName>
</protein>